<keyword evidence="16" id="KW-1185">Reference proteome</keyword>
<evidence type="ECO:0000256" key="6">
    <source>
        <dbReference type="ARBA" id="ARBA00022729"/>
    </source>
</evidence>
<dbReference type="PANTHER" id="PTHR48063">
    <property type="entry name" value="LRR RECEPTOR-LIKE KINASE"/>
    <property type="match status" value="1"/>
</dbReference>
<keyword evidence="6" id="KW-0732">Signal</keyword>
<dbReference type="InterPro" id="IPR055414">
    <property type="entry name" value="LRR_R13L4/SHOC2-like"/>
</dbReference>
<name>A0A4P1QV32_LUPAN</name>
<evidence type="ECO:0000256" key="5">
    <source>
        <dbReference type="ARBA" id="ARBA00022692"/>
    </source>
</evidence>
<dbReference type="Pfam" id="PF08263">
    <property type="entry name" value="LRRNT_2"/>
    <property type="match status" value="1"/>
</dbReference>
<dbReference type="InterPro" id="IPR032675">
    <property type="entry name" value="LRR_dom_sf"/>
</dbReference>
<dbReference type="InterPro" id="IPR003591">
    <property type="entry name" value="Leu-rich_rpt_typical-subtyp"/>
</dbReference>
<dbReference type="InterPro" id="IPR013210">
    <property type="entry name" value="LRR_N_plant-typ"/>
</dbReference>
<organism evidence="15 16">
    <name type="scientific">Lupinus angustifolius</name>
    <name type="common">Narrow-leaved blue lupine</name>
    <dbReference type="NCBI Taxonomy" id="3871"/>
    <lineage>
        <taxon>Eukaryota</taxon>
        <taxon>Viridiplantae</taxon>
        <taxon>Streptophyta</taxon>
        <taxon>Embryophyta</taxon>
        <taxon>Tracheophyta</taxon>
        <taxon>Spermatophyta</taxon>
        <taxon>Magnoliopsida</taxon>
        <taxon>eudicotyledons</taxon>
        <taxon>Gunneridae</taxon>
        <taxon>Pentapetalae</taxon>
        <taxon>rosids</taxon>
        <taxon>fabids</taxon>
        <taxon>Fabales</taxon>
        <taxon>Fabaceae</taxon>
        <taxon>Papilionoideae</taxon>
        <taxon>50 kb inversion clade</taxon>
        <taxon>genistoids sensu lato</taxon>
        <taxon>core genistoids</taxon>
        <taxon>Genisteae</taxon>
        <taxon>Lupinus</taxon>
    </lineage>
</organism>
<keyword evidence="9 12" id="KW-0472">Membrane</keyword>
<evidence type="ECO:0000256" key="1">
    <source>
        <dbReference type="ARBA" id="ARBA00004251"/>
    </source>
</evidence>
<evidence type="ECO:0000256" key="2">
    <source>
        <dbReference type="ARBA" id="ARBA00009592"/>
    </source>
</evidence>
<keyword evidence="7" id="KW-0677">Repeat</keyword>
<dbReference type="PANTHER" id="PTHR48063:SF112">
    <property type="entry name" value="RECEPTOR LIKE PROTEIN 30-LIKE"/>
    <property type="match status" value="1"/>
</dbReference>
<dbReference type="Pfam" id="PF00560">
    <property type="entry name" value="LRR_1"/>
    <property type="match status" value="5"/>
</dbReference>
<evidence type="ECO:0000256" key="11">
    <source>
        <dbReference type="ARBA" id="ARBA00023180"/>
    </source>
</evidence>
<dbReference type="FunFam" id="3.80.10.10:FF:000111">
    <property type="entry name" value="LRR receptor-like serine/threonine-protein kinase ERECTA"/>
    <property type="match status" value="1"/>
</dbReference>
<dbReference type="Pfam" id="PF23598">
    <property type="entry name" value="LRR_14"/>
    <property type="match status" value="2"/>
</dbReference>
<protein>
    <submittedName>
        <fullName evidence="15">Uncharacterized protein</fullName>
    </submittedName>
</protein>
<dbReference type="STRING" id="3871.A0A4P1QV32"/>
<accession>A0A4P1QV32</accession>
<evidence type="ECO:0000256" key="4">
    <source>
        <dbReference type="ARBA" id="ARBA00022614"/>
    </source>
</evidence>
<keyword evidence="5 12" id="KW-0812">Transmembrane</keyword>
<dbReference type="Gene3D" id="3.80.10.10">
    <property type="entry name" value="Ribonuclease Inhibitor"/>
    <property type="match status" value="5"/>
</dbReference>
<feature type="domain" description="Disease resistance R13L4/SHOC-2-like LRR" evidence="14">
    <location>
        <begin position="485"/>
        <end position="669"/>
    </location>
</feature>
<dbReference type="SUPFAM" id="SSF52058">
    <property type="entry name" value="L domain-like"/>
    <property type="match status" value="4"/>
</dbReference>
<keyword evidence="8 12" id="KW-1133">Transmembrane helix</keyword>
<evidence type="ECO:0000313" key="16">
    <source>
        <dbReference type="Proteomes" id="UP000188354"/>
    </source>
</evidence>
<comment type="subcellular location">
    <subcellularLocation>
        <location evidence="1">Cell membrane</location>
        <topology evidence="1">Single-pass type I membrane protein</topology>
    </subcellularLocation>
</comment>
<feature type="domain" description="Disease resistance R13L4/SHOC-2-like LRR" evidence="14">
    <location>
        <begin position="87"/>
        <end position="254"/>
    </location>
</feature>
<gene>
    <name evidence="15" type="ORF">TanjilG_07481</name>
</gene>
<dbReference type="FunFam" id="3.80.10.10:FF:000095">
    <property type="entry name" value="LRR receptor-like serine/threonine-protein kinase GSO1"/>
    <property type="match status" value="3"/>
</dbReference>
<evidence type="ECO:0000256" key="3">
    <source>
        <dbReference type="ARBA" id="ARBA00022475"/>
    </source>
</evidence>
<dbReference type="SMART" id="SM00369">
    <property type="entry name" value="LRR_TYP"/>
    <property type="match status" value="17"/>
</dbReference>
<comment type="similarity">
    <text evidence="2">Belongs to the RLP family.</text>
</comment>
<feature type="transmembrane region" description="Helical" evidence="12">
    <location>
        <begin position="1023"/>
        <end position="1046"/>
    </location>
</feature>
<evidence type="ECO:0000259" key="14">
    <source>
        <dbReference type="Pfam" id="PF23598"/>
    </source>
</evidence>
<keyword evidence="11" id="KW-0325">Glycoprotein</keyword>
<evidence type="ECO:0000256" key="8">
    <source>
        <dbReference type="ARBA" id="ARBA00022989"/>
    </source>
</evidence>
<dbReference type="EMBL" id="CM007376">
    <property type="protein sequence ID" value="OIV95325.1"/>
    <property type="molecule type" value="Genomic_DNA"/>
</dbReference>
<keyword evidence="4" id="KW-0433">Leucine-rich repeat</keyword>
<dbReference type="AlphaFoldDB" id="A0A4P1QV32"/>
<evidence type="ECO:0000256" key="10">
    <source>
        <dbReference type="ARBA" id="ARBA00023170"/>
    </source>
</evidence>
<keyword evidence="10" id="KW-0675">Receptor</keyword>
<dbReference type="Gramene" id="OIV95325">
    <property type="protein sequence ID" value="OIV95325"/>
    <property type="gene ID" value="TanjilG_07481"/>
</dbReference>
<dbReference type="InterPro" id="IPR001611">
    <property type="entry name" value="Leu-rich_rpt"/>
</dbReference>
<dbReference type="Proteomes" id="UP000188354">
    <property type="component" value="Chromosome LG16"/>
</dbReference>
<reference evidence="15 16" key="1">
    <citation type="journal article" date="2017" name="Plant Biotechnol. J.">
        <title>A comprehensive draft genome sequence for lupin (Lupinus angustifolius), an emerging health food: insights into plant-microbe interactions and legume evolution.</title>
        <authorList>
            <person name="Hane J.K."/>
            <person name="Ming Y."/>
            <person name="Kamphuis L.G."/>
            <person name="Nelson M.N."/>
            <person name="Garg G."/>
            <person name="Atkins C.A."/>
            <person name="Bayer P.E."/>
            <person name="Bravo A."/>
            <person name="Bringans S."/>
            <person name="Cannon S."/>
            <person name="Edwards D."/>
            <person name="Foley R."/>
            <person name="Gao L.L."/>
            <person name="Harrison M.J."/>
            <person name="Huang W."/>
            <person name="Hurgobin B."/>
            <person name="Li S."/>
            <person name="Liu C.W."/>
            <person name="McGrath A."/>
            <person name="Morahan G."/>
            <person name="Murray J."/>
            <person name="Weller J."/>
            <person name="Jian J."/>
            <person name="Singh K.B."/>
        </authorList>
    </citation>
    <scope>NUCLEOTIDE SEQUENCE [LARGE SCALE GENOMIC DNA]</scope>
    <source>
        <strain evidence="16">cv. Tanjil</strain>
        <tissue evidence="15">Whole plant</tissue>
    </source>
</reference>
<proteinExistence type="inferred from homology"/>
<evidence type="ECO:0000256" key="7">
    <source>
        <dbReference type="ARBA" id="ARBA00022737"/>
    </source>
</evidence>
<dbReference type="PRINTS" id="PR00019">
    <property type="entry name" value="LEURICHRPT"/>
</dbReference>
<dbReference type="GO" id="GO:0005886">
    <property type="term" value="C:plasma membrane"/>
    <property type="evidence" value="ECO:0007669"/>
    <property type="project" value="UniProtKB-SubCell"/>
</dbReference>
<sequence length="1088" mass="123091">MCANSCMSLPCITREKEALLKLKETLHDPSNRLSSWKGNHYCKWEGIGCDNVTAHVVMLDLSNPCSRLWKQEEFSCDPVHYSLKAQNLDPSLLELEYLSYLDLFGNDFHGSSIPNFIGSMRRLTYLSLSNANFGGRLPSGLRNLTNLQLLDLSGVDLGREHDLFQVLNMLPSLLRIHLGHCGLDNLNVRLVNLTNIAPRLQLLDLSQNQLTNQDLDAFKNMTCLVHLDLSININLNSVPSWFSTFRKLKYLDLSQSGLHGPIPDALRNMSSIETLKLGFNNLTTIPSWFGNFEKLVHLDLTSNAFRDPNPDPFKKKTSIEFLSLSKNKFTSIPSWLSNFEKLVHLDLSSNALYGPIPNTLQNMVFVEYLDFSFNHLTSVPCWFGEFNRLVFLDLSVNNFTLMECSLSTILTNMCRLKTLYLYGNKFGRETIGESELSGCITYALKDFDLKDNAFSGNLPTWLGKLENLEYLQLQSNFFYGIIPSFLGKLSKLKELHLNNNALDGNLHNNIGEFHSLTHLDISSNNLYGFLPSSLGELVNLQELDLSSNNFTGAIPRSLGELVNLETLDLSRNDLNGTIPRSLSQLNDLRYMYLYENNFHGNIPDDFDRLVELRRLDISSNKLDRIISDGKEWSFVMHQLQLVNLSYNHIIGSLPTNIGNVMPNLEQLLLASNMINGTIPNSLCQAELYRLDLSKNELSGEIPNCWRDTQVWEEINVSSNKLTGVFPSSVWNLSSLVWLHLNNNNLKGNFPMAANVLMDLLIFDVGENQLSGSIPSWITDAFPSLQILRLRQNNLSGSIPSQLCQLSSLKILDLSRNNFEGSIPSCLGYLRGMIQDSSSDQGNSEWNMGTFPGYQWYNEYVKQVMKGEEYDYVTILMLLVNMDLSENKLVGFIPNEITSLTGLHGLNLSHNHLEGMIPEMIDDMKSLESFDLSHNKLSGKIPNRMTSLTSLSHLNLSYNNFSGPVPIDNQFLTYEPSVYAANPYLCGHGLKNKCPGDDSGEVPRSKGHEDNDDEYGKKGIEEKMLLYSVIAVGFASGFWGVIVVLIMKKSWRYACFRWVEDATDEVYVEVVIKVAKLKKWYVRRNHVDV</sequence>
<evidence type="ECO:0000313" key="15">
    <source>
        <dbReference type="EMBL" id="OIV95325.1"/>
    </source>
</evidence>
<feature type="domain" description="Leucine-rich repeat-containing N-terminal plant-type" evidence="13">
    <location>
        <begin position="14"/>
        <end position="50"/>
    </location>
</feature>
<dbReference type="InterPro" id="IPR046956">
    <property type="entry name" value="RLP23-like"/>
</dbReference>
<dbReference type="Pfam" id="PF13855">
    <property type="entry name" value="LRR_8"/>
    <property type="match status" value="1"/>
</dbReference>
<evidence type="ECO:0000256" key="9">
    <source>
        <dbReference type="ARBA" id="ARBA00023136"/>
    </source>
</evidence>
<evidence type="ECO:0000256" key="12">
    <source>
        <dbReference type="SAM" id="Phobius"/>
    </source>
</evidence>
<evidence type="ECO:0000259" key="13">
    <source>
        <dbReference type="Pfam" id="PF08263"/>
    </source>
</evidence>
<keyword evidence="3" id="KW-1003">Cell membrane</keyword>